<evidence type="ECO:0000256" key="1">
    <source>
        <dbReference type="ARBA" id="ARBA00022801"/>
    </source>
</evidence>
<dbReference type="PANTHER" id="PTHR48081">
    <property type="entry name" value="AB HYDROLASE SUPERFAMILY PROTEIN C4A8.06C"/>
    <property type="match status" value="1"/>
</dbReference>
<organism evidence="3 4">
    <name type="scientific">Burkholderia pseudomallei 1710a</name>
    <dbReference type="NCBI Taxonomy" id="320371"/>
    <lineage>
        <taxon>Bacteria</taxon>
        <taxon>Pseudomonadati</taxon>
        <taxon>Pseudomonadota</taxon>
        <taxon>Betaproteobacteria</taxon>
        <taxon>Burkholderiales</taxon>
        <taxon>Burkholderiaceae</taxon>
        <taxon>Burkholderia</taxon>
        <taxon>pseudomallei group</taxon>
    </lineage>
</organism>
<reference evidence="4" key="1">
    <citation type="submission" date="2007-08" db="EMBL/GenBank/DDBJ databases">
        <title>Annotation of Burkholderia pseudomallei 1710a.</title>
        <authorList>
            <person name="Harkins D.M."/>
            <person name="DeShazer D."/>
            <person name="Woods D.E."/>
            <person name="Brinkac L.M."/>
            <person name="Brown K.A."/>
            <person name="Hung G.C."/>
            <person name="Tuanyok A."/>
            <person name="Zhang B."/>
            <person name="Nierman W.C."/>
        </authorList>
    </citation>
    <scope>NUCLEOTIDE SEQUENCE [LARGE SCALE GENOMIC DNA]</scope>
    <source>
        <strain evidence="4">1710a</strain>
    </source>
</reference>
<dbReference type="AlphaFoldDB" id="A0A0E1WHY2"/>
<dbReference type="Gene3D" id="3.40.50.1820">
    <property type="entry name" value="alpha/beta hydrolase"/>
    <property type="match status" value="1"/>
</dbReference>
<dbReference type="RefSeq" id="WP_004526741.1">
    <property type="nucleotide sequence ID" value="NZ_CM000832.1"/>
</dbReference>
<dbReference type="HOGENOM" id="CLU_012494_4_7_4"/>
<dbReference type="Proteomes" id="UP000001812">
    <property type="component" value="Chromosome I"/>
</dbReference>
<dbReference type="EMBL" id="CM000832">
    <property type="protein sequence ID" value="EET09232.1"/>
    <property type="molecule type" value="Genomic_DNA"/>
</dbReference>
<dbReference type="GO" id="GO:0016787">
    <property type="term" value="F:hydrolase activity"/>
    <property type="evidence" value="ECO:0007669"/>
    <property type="project" value="UniProtKB-KW"/>
</dbReference>
<proteinExistence type="predicted"/>
<feature type="domain" description="Alpha/beta hydrolase fold-3" evidence="2">
    <location>
        <begin position="75"/>
        <end position="253"/>
    </location>
</feature>
<dbReference type="PANTHER" id="PTHR48081:SF33">
    <property type="entry name" value="KYNURENINE FORMAMIDASE"/>
    <property type="match status" value="1"/>
</dbReference>
<evidence type="ECO:0000313" key="3">
    <source>
        <dbReference type="EMBL" id="EET09232.1"/>
    </source>
</evidence>
<accession>A0A0E1WHY2</accession>
<protein>
    <recommendedName>
        <fullName evidence="2">Alpha/beta hydrolase fold-3 domain-containing protein</fullName>
    </recommendedName>
</protein>
<evidence type="ECO:0000259" key="2">
    <source>
        <dbReference type="Pfam" id="PF07859"/>
    </source>
</evidence>
<dbReference type="SUPFAM" id="SSF53474">
    <property type="entry name" value="alpha/beta-Hydrolases"/>
    <property type="match status" value="1"/>
</dbReference>
<dbReference type="InterPro" id="IPR013094">
    <property type="entry name" value="AB_hydrolase_3"/>
</dbReference>
<name>A0A0E1WHY2_BURPE</name>
<sequence>MTMGRLYRGMDRATLDRAYDNTRAVADFPAVLADFRRRSAQLYARVGGRREVRYGERPRERFDWLSCGRAGAPRFVFIHGGYWQNCAKEDFAFVADGPLAAGFDVVLAEYTLAPEASMTQIVGEIARLLDRLSADRDGLGGAGRPLCLSGHSAGGHLSAVHRGHACVTSTLAISPLVDLEPISLSWLNDKLRLSEHEIADYSPLFHVGKGAPTIVAVGAHELPELVRHADDYAHACAAAGEPVRRVHVPGRTHFSVLEELAQPDGALTRLLGAFVGGA</sequence>
<gene>
    <name evidence="3" type="ORF">BURPS1710A_2026</name>
</gene>
<dbReference type="InterPro" id="IPR050300">
    <property type="entry name" value="GDXG_lipolytic_enzyme"/>
</dbReference>
<dbReference type="Pfam" id="PF07859">
    <property type="entry name" value="Abhydrolase_3"/>
    <property type="match status" value="1"/>
</dbReference>
<evidence type="ECO:0000313" key="4">
    <source>
        <dbReference type="Proteomes" id="UP000001812"/>
    </source>
</evidence>
<dbReference type="InterPro" id="IPR029058">
    <property type="entry name" value="AB_hydrolase_fold"/>
</dbReference>
<reference evidence="3 4" key="2">
    <citation type="submission" date="2009-05" db="EMBL/GenBank/DDBJ databases">
        <authorList>
            <person name="Harkins D.M."/>
            <person name="DeShazer D."/>
            <person name="Woods D.E."/>
            <person name="Brinkac L.M."/>
            <person name="Brown K.A."/>
            <person name="Hung G.C."/>
            <person name="Tuanyok A."/>
            <person name="Zhang B."/>
            <person name="Nierman W.C."/>
        </authorList>
    </citation>
    <scope>NUCLEOTIDE SEQUENCE [LARGE SCALE GENOMIC DNA]</scope>
    <source>
        <strain evidence="3 4">1710a</strain>
    </source>
</reference>
<keyword evidence="1" id="KW-0378">Hydrolase</keyword>